<reference evidence="1 2" key="1">
    <citation type="submission" date="2018-01" db="EMBL/GenBank/DDBJ databases">
        <authorList>
            <person name="Clerissi C."/>
        </authorList>
    </citation>
    <scope>NUCLEOTIDE SEQUENCE [LARGE SCALE GENOMIC DNA]</scope>
    <source>
        <strain evidence="1">Cupriavidus taiwanensis STM 6021</strain>
    </source>
</reference>
<gene>
    <name evidence="1" type="ORF">CBM2594_U40009</name>
</gene>
<evidence type="ECO:0000313" key="2">
    <source>
        <dbReference type="Proteomes" id="UP000257139"/>
    </source>
</evidence>
<dbReference type="EMBL" id="OGUU01000051">
    <property type="protein sequence ID" value="SPC26104.1"/>
    <property type="molecule type" value="Genomic_DNA"/>
</dbReference>
<proteinExistence type="predicted"/>
<name>A0A7Z7NRF7_9BURK</name>
<organism evidence="1 2">
    <name type="scientific">Cupriavidus taiwanensis</name>
    <dbReference type="NCBI Taxonomy" id="164546"/>
    <lineage>
        <taxon>Bacteria</taxon>
        <taxon>Pseudomonadati</taxon>
        <taxon>Pseudomonadota</taxon>
        <taxon>Betaproteobacteria</taxon>
        <taxon>Burkholderiales</taxon>
        <taxon>Burkholderiaceae</taxon>
        <taxon>Cupriavidus</taxon>
    </lineage>
</organism>
<dbReference type="AlphaFoldDB" id="A0A7Z7NRF7"/>
<sequence>MWRDFVLVGIRVADVLPAGAIARTKAELPEIVNGLNEPTWHVDIAQQRGGAVFANP</sequence>
<protein>
    <submittedName>
        <fullName evidence="1">Uncharacterized protein</fullName>
    </submittedName>
</protein>
<dbReference type="Proteomes" id="UP000257139">
    <property type="component" value="Unassembled WGS sequence"/>
</dbReference>
<accession>A0A7Z7NRF7</accession>
<evidence type="ECO:0000313" key="1">
    <source>
        <dbReference type="EMBL" id="SPC26104.1"/>
    </source>
</evidence>
<comment type="caution">
    <text evidence="1">The sequence shown here is derived from an EMBL/GenBank/DDBJ whole genome shotgun (WGS) entry which is preliminary data.</text>
</comment>